<dbReference type="PANTHER" id="PTHR10851">
    <property type="entry name" value="PYRIDOXINE-5-PHOSPHATE OXIDASE"/>
    <property type="match status" value="1"/>
</dbReference>
<dbReference type="InterPro" id="IPR019740">
    <property type="entry name" value="Pyridox_Oxase_CS"/>
</dbReference>
<dbReference type="Pfam" id="PF10590">
    <property type="entry name" value="PNP_phzG_C"/>
    <property type="match status" value="1"/>
</dbReference>
<keyword evidence="5" id="KW-0664">Pyridoxine biosynthesis</keyword>
<evidence type="ECO:0000256" key="3">
    <source>
        <dbReference type="ARBA" id="ARBA00022643"/>
    </source>
</evidence>
<dbReference type="InterPro" id="IPR012349">
    <property type="entry name" value="Split_barrel_FMN-bd"/>
</dbReference>
<feature type="binding site" evidence="5">
    <location>
        <begin position="80"/>
        <end position="81"/>
    </location>
    <ligand>
        <name>FMN</name>
        <dbReference type="ChEBI" id="CHEBI:58210"/>
    </ligand>
</feature>
<keyword evidence="9" id="KW-1185">Reference proteome</keyword>
<dbReference type="Proteomes" id="UP001595526">
    <property type="component" value="Unassembled WGS sequence"/>
</dbReference>
<feature type="domain" description="Pyridoxamine 5'-phosphate oxidase N-terminal" evidence="6">
    <location>
        <begin position="37"/>
        <end position="161"/>
    </location>
</feature>
<organism evidence="8 9">
    <name type="scientific">Parapedobacter deserti</name>
    <dbReference type="NCBI Taxonomy" id="1912957"/>
    <lineage>
        <taxon>Bacteria</taxon>
        <taxon>Pseudomonadati</taxon>
        <taxon>Bacteroidota</taxon>
        <taxon>Sphingobacteriia</taxon>
        <taxon>Sphingobacteriales</taxon>
        <taxon>Sphingobacteriaceae</taxon>
        <taxon>Parapedobacter</taxon>
    </lineage>
</organism>
<dbReference type="Pfam" id="PF01243">
    <property type="entry name" value="PNPOx_N"/>
    <property type="match status" value="1"/>
</dbReference>
<comment type="caution">
    <text evidence="8">The sequence shown here is derived from an EMBL/GenBank/DDBJ whole genome shotgun (WGS) entry which is preliminary data.</text>
</comment>
<evidence type="ECO:0000256" key="2">
    <source>
        <dbReference type="ARBA" id="ARBA00022630"/>
    </source>
</evidence>
<dbReference type="RefSeq" id="WP_379018855.1">
    <property type="nucleotide sequence ID" value="NZ_JBHRTA010000004.1"/>
</dbReference>
<keyword evidence="2 5" id="KW-0285">Flavoprotein</keyword>
<evidence type="ECO:0000256" key="5">
    <source>
        <dbReference type="HAMAP-Rule" id="MF_01629"/>
    </source>
</evidence>
<evidence type="ECO:0000256" key="4">
    <source>
        <dbReference type="ARBA" id="ARBA00023002"/>
    </source>
</evidence>
<comment type="function">
    <text evidence="5">Catalyzes the oxidation of either pyridoxine 5'-phosphate (PNP) or pyridoxamine 5'-phosphate (PMP) into pyridoxal 5'-phosphate (PLP).</text>
</comment>
<dbReference type="EC" id="1.4.3.5" evidence="5"/>
<feature type="binding site" evidence="5">
    <location>
        <position position="87"/>
    </location>
    <ligand>
        <name>FMN</name>
        <dbReference type="ChEBI" id="CHEBI:58210"/>
    </ligand>
</feature>
<dbReference type="PROSITE" id="PS01064">
    <property type="entry name" value="PYRIDOX_OXIDASE"/>
    <property type="match status" value="1"/>
</dbReference>
<feature type="binding site" evidence="5">
    <location>
        <position position="127"/>
    </location>
    <ligand>
        <name>substrate</name>
    </ligand>
</feature>
<feature type="binding site" evidence="5">
    <location>
        <position position="109"/>
    </location>
    <ligand>
        <name>FMN</name>
        <dbReference type="ChEBI" id="CHEBI:58210"/>
    </ligand>
</feature>
<feature type="binding site" evidence="5">
    <location>
        <begin position="65"/>
        <end position="70"/>
    </location>
    <ligand>
        <name>FMN</name>
        <dbReference type="ChEBI" id="CHEBI:58210"/>
    </ligand>
</feature>
<dbReference type="NCBIfam" id="TIGR00558">
    <property type="entry name" value="pdxH"/>
    <property type="match status" value="1"/>
</dbReference>
<gene>
    <name evidence="5 8" type="primary">pdxH</name>
    <name evidence="8" type="ORF">ACFOET_01550</name>
</gene>
<dbReference type="EMBL" id="JBHRTA010000004">
    <property type="protein sequence ID" value="MFC3196288.1"/>
    <property type="molecule type" value="Genomic_DNA"/>
</dbReference>
<comment type="pathway">
    <text evidence="5">Cofactor metabolism; pyridoxal 5'-phosphate salvage; pyridoxal 5'-phosphate from pyridoxamine 5'-phosphate: step 1/1.</text>
</comment>
<evidence type="ECO:0000259" key="7">
    <source>
        <dbReference type="Pfam" id="PF10590"/>
    </source>
</evidence>
<evidence type="ECO:0000313" key="9">
    <source>
        <dbReference type="Proteomes" id="UP001595526"/>
    </source>
</evidence>
<dbReference type="PANTHER" id="PTHR10851:SF0">
    <property type="entry name" value="PYRIDOXINE-5'-PHOSPHATE OXIDASE"/>
    <property type="match status" value="1"/>
</dbReference>
<dbReference type="NCBIfam" id="NF004231">
    <property type="entry name" value="PRK05679.1"/>
    <property type="match status" value="1"/>
</dbReference>
<reference evidence="9" key="1">
    <citation type="journal article" date="2019" name="Int. J. Syst. Evol. Microbiol.">
        <title>The Global Catalogue of Microorganisms (GCM) 10K type strain sequencing project: providing services to taxonomists for standard genome sequencing and annotation.</title>
        <authorList>
            <consortium name="The Broad Institute Genomics Platform"/>
            <consortium name="The Broad Institute Genome Sequencing Center for Infectious Disease"/>
            <person name="Wu L."/>
            <person name="Ma J."/>
        </authorList>
    </citation>
    <scope>NUCLEOTIDE SEQUENCE [LARGE SCALE GENOMIC DNA]</scope>
    <source>
        <strain evidence="9">KCTC 52416</strain>
    </source>
</reference>
<accession>A0ABV7JHE2</accession>
<comment type="catalytic activity">
    <reaction evidence="5">
        <text>pyridoxamine 5'-phosphate + O2 + H2O = pyridoxal 5'-phosphate + H2O2 + NH4(+)</text>
        <dbReference type="Rhea" id="RHEA:15817"/>
        <dbReference type="ChEBI" id="CHEBI:15377"/>
        <dbReference type="ChEBI" id="CHEBI:15379"/>
        <dbReference type="ChEBI" id="CHEBI:16240"/>
        <dbReference type="ChEBI" id="CHEBI:28938"/>
        <dbReference type="ChEBI" id="CHEBI:58451"/>
        <dbReference type="ChEBI" id="CHEBI:597326"/>
        <dbReference type="EC" id="1.4.3.5"/>
    </reaction>
</comment>
<feature type="binding site" evidence="5">
    <location>
        <position position="135"/>
    </location>
    <ligand>
        <name>substrate</name>
    </ligand>
</feature>
<keyword evidence="4 5" id="KW-0560">Oxidoreductase</keyword>
<evidence type="ECO:0000259" key="6">
    <source>
        <dbReference type="Pfam" id="PF01243"/>
    </source>
</evidence>
<keyword evidence="3 5" id="KW-0288">FMN</keyword>
<sequence length="217" mass="24839">MVSKKNDIASIRVEYDMGRLTEAEAATDALAQFRKWFDEAVEKKVMEPNAMTLSTVSADGRPSSRIVLLKHFDDVSFGFFTNYESKKGEELRINPNAALLFFWPELQRQVRVVGRVEKMPEALSDTYFQSRPKGSQLGAVASPQSREIEGRWVLEAQLAKLESEYKDTTPVPRPSHWGGYFLIPDLLEFWQGRASRLHDRLVYNRQATGWKITRVAP</sequence>
<comment type="pathway">
    <text evidence="5">Cofactor metabolism; pyridoxal 5'-phosphate salvage; pyridoxal 5'-phosphate from pyridoxine 5'-phosphate: step 1/1.</text>
</comment>
<dbReference type="Gene3D" id="2.30.110.10">
    <property type="entry name" value="Electron Transport, Fmn-binding Protein, Chain A"/>
    <property type="match status" value="1"/>
</dbReference>
<feature type="binding site" evidence="5">
    <location>
        <position position="70"/>
    </location>
    <ligand>
        <name>substrate</name>
    </ligand>
</feature>
<name>A0ABV7JHE2_9SPHI</name>
<dbReference type="InterPro" id="IPR019576">
    <property type="entry name" value="Pyridoxamine_oxidase_dimer_C"/>
</dbReference>
<feature type="binding site" evidence="5">
    <location>
        <begin position="196"/>
        <end position="198"/>
    </location>
    <ligand>
        <name>substrate</name>
    </ligand>
</feature>
<comment type="catalytic activity">
    <reaction evidence="5">
        <text>pyridoxine 5'-phosphate + O2 = pyridoxal 5'-phosphate + H2O2</text>
        <dbReference type="Rhea" id="RHEA:15149"/>
        <dbReference type="ChEBI" id="CHEBI:15379"/>
        <dbReference type="ChEBI" id="CHEBI:16240"/>
        <dbReference type="ChEBI" id="CHEBI:58589"/>
        <dbReference type="ChEBI" id="CHEBI:597326"/>
        <dbReference type="EC" id="1.4.3.5"/>
    </reaction>
</comment>
<dbReference type="SUPFAM" id="SSF50475">
    <property type="entry name" value="FMN-binding split barrel"/>
    <property type="match status" value="1"/>
</dbReference>
<comment type="cofactor">
    <cofactor evidence="5">
        <name>FMN</name>
        <dbReference type="ChEBI" id="CHEBI:58210"/>
    </cofactor>
    <text evidence="5">Binds 1 FMN per subunit.</text>
</comment>
<feature type="domain" description="Pyridoxine 5'-phosphate oxidase dimerisation C-terminal" evidence="7">
    <location>
        <begin position="177"/>
        <end position="217"/>
    </location>
</feature>
<dbReference type="PIRSF" id="PIRSF000190">
    <property type="entry name" value="Pyd_amn-ph_oxd"/>
    <property type="match status" value="1"/>
</dbReference>
<comment type="similarity">
    <text evidence="1 5">Belongs to the pyridoxamine 5'-phosphate oxidase family.</text>
</comment>
<proteinExistence type="inferred from homology"/>
<feature type="binding site" evidence="5">
    <location>
        <position position="86"/>
    </location>
    <ligand>
        <name>FMN</name>
        <dbReference type="ChEBI" id="CHEBI:58210"/>
    </ligand>
</feature>
<feature type="binding site" evidence="5">
    <location>
        <position position="131"/>
    </location>
    <ligand>
        <name>substrate</name>
    </ligand>
</feature>
<evidence type="ECO:0000256" key="1">
    <source>
        <dbReference type="ARBA" id="ARBA00007301"/>
    </source>
</evidence>
<feature type="binding site" evidence="5">
    <location>
        <position position="190"/>
    </location>
    <ligand>
        <name>FMN</name>
        <dbReference type="ChEBI" id="CHEBI:58210"/>
    </ligand>
</feature>
<dbReference type="InterPro" id="IPR011576">
    <property type="entry name" value="Pyridox_Oxase_N"/>
</dbReference>
<dbReference type="HAMAP" id="MF_01629">
    <property type="entry name" value="PdxH"/>
    <property type="match status" value="1"/>
</dbReference>
<feature type="binding site" evidence="5">
    <location>
        <begin position="144"/>
        <end position="145"/>
    </location>
    <ligand>
        <name>FMN</name>
        <dbReference type="ChEBI" id="CHEBI:58210"/>
    </ligand>
</feature>
<dbReference type="GO" id="GO:0004733">
    <property type="term" value="F:pyridoxamine phosphate oxidase activity"/>
    <property type="evidence" value="ECO:0007669"/>
    <property type="project" value="UniProtKB-EC"/>
</dbReference>
<dbReference type="InterPro" id="IPR000659">
    <property type="entry name" value="Pyridox_Oxase"/>
</dbReference>
<evidence type="ECO:0000313" key="8">
    <source>
        <dbReference type="EMBL" id="MFC3196288.1"/>
    </source>
</evidence>
<feature type="binding site" evidence="5">
    <location>
        <position position="200"/>
    </location>
    <ligand>
        <name>FMN</name>
        <dbReference type="ChEBI" id="CHEBI:58210"/>
    </ligand>
</feature>
<protein>
    <recommendedName>
        <fullName evidence="5">Pyridoxine/pyridoxamine 5'-phosphate oxidase</fullName>
        <ecNumber evidence="5">1.4.3.5</ecNumber>
    </recommendedName>
    <alternativeName>
        <fullName evidence="5">PNP/PMP oxidase</fullName>
        <shortName evidence="5">PNPOx</shortName>
    </alternativeName>
    <alternativeName>
        <fullName evidence="5">Pyridoxal 5'-phosphate synthase</fullName>
    </alternativeName>
</protein>
<comment type="subunit">
    <text evidence="5">Homodimer.</text>
</comment>